<dbReference type="GO" id="GO:0003676">
    <property type="term" value="F:nucleic acid binding"/>
    <property type="evidence" value="ECO:0007669"/>
    <property type="project" value="InterPro"/>
</dbReference>
<evidence type="ECO:0000313" key="2">
    <source>
        <dbReference type="Proteomes" id="UP000198211"/>
    </source>
</evidence>
<dbReference type="AlphaFoldDB" id="A0A225VLT6"/>
<name>A0A225VLT6_9STRA</name>
<dbReference type="Proteomes" id="UP000198211">
    <property type="component" value="Unassembled WGS sequence"/>
</dbReference>
<gene>
    <name evidence="1" type="ORF">PHMEG_00021831</name>
</gene>
<proteinExistence type="predicted"/>
<protein>
    <recommendedName>
        <fullName evidence="3">Tc1-like transposase DDE domain-containing protein</fullName>
    </recommendedName>
</protein>
<dbReference type="PANTHER" id="PTHR33939">
    <property type="entry name" value="PROTEIN CBG22215"/>
    <property type="match status" value="1"/>
</dbReference>
<accession>A0A225VLT6</accession>
<sequence>MQRLLQEFDFHYIVGKKRHISADTHGNVEFRNAYLKKKLCNRRPEKKGRFDPRKTEVFLDESFCNVNHVSNKTWVLEDKIRFNKSGVSVSSSATKAQLMEYITPLKEKPIYQAQLTASLHGHYLLYTPPYHPELQPIELVWATVKGRIAGSPPKNGNDAVQKVLDGLAAIKGKEFLSMYRHAQTFENAYAAYASEFNERDLMAAEDTL</sequence>
<evidence type="ECO:0000313" key="1">
    <source>
        <dbReference type="EMBL" id="OWZ05979.1"/>
    </source>
</evidence>
<dbReference type="OrthoDB" id="97621at2759"/>
<dbReference type="InterPro" id="IPR036397">
    <property type="entry name" value="RNaseH_sf"/>
</dbReference>
<dbReference type="Gene3D" id="3.30.420.10">
    <property type="entry name" value="Ribonuclease H-like superfamily/Ribonuclease H"/>
    <property type="match status" value="1"/>
</dbReference>
<dbReference type="PANTHER" id="PTHR33939:SF1">
    <property type="entry name" value="DUF4371 DOMAIN-CONTAINING PROTEIN"/>
    <property type="match status" value="1"/>
</dbReference>
<evidence type="ECO:0008006" key="3">
    <source>
        <dbReference type="Google" id="ProtNLM"/>
    </source>
</evidence>
<dbReference type="EMBL" id="NBNE01004168">
    <property type="protein sequence ID" value="OWZ05979.1"/>
    <property type="molecule type" value="Genomic_DNA"/>
</dbReference>
<reference evidence="2" key="1">
    <citation type="submission" date="2017-03" db="EMBL/GenBank/DDBJ databases">
        <title>Phytopthora megakarya and P. palmivora, two closely related causual agents of cacao black pod achieved similar genome size and gene model numbers by different mechanisms.</title>
        <authorList>
            <person name="Ali S."/>
            <person name="Shao J."/>
            <person name="Larry D.J."/>
            <person name="Kronmiller B."/>
            <person name="Shen D."/>
            <person name="Strem M.D."/>
            <person name="Melnick R.L."/>
            <person name="Guiltinan M.J."/>
            <person name="Tyler B.M."/>
            <person name="Meinhardt L.W."/>
            <person name="Bailey B.A."/>
        </authorList>
    </citation>
    <scope>NUCLEOTIDE SEQUENCE [LARGE SCALE GENOMIC DNA]</scope>
    <source>
        <strain evidence="2">zdho120</strain>
    </source>
</reference>
<keyword evidence="2" id="KW-1185">Reference proteome</keyword>
<comment type="caution">
    <text evidence="1">The sequence shown here is derived from an EMBL/GenBank/DDBJ whole genome shotgun (WGS) entry which is preliminary data.</text>
</comment>
<organism evidence="1 2">
    <name type="scientific">Phytophthora megakarya</name>
    <dbReference type="NCBI Taxonomy" id="4795"/>
    <lineage>
        <taxon>Eukaryota</taxon>
        <taxon>Sar</taxon>
        <taxon>Stramenopiles</taxon>
        <taxon>Oomycota</taxon>
        <taxon>Peronosporomycetes</taxon>
        <taxon>Peronosporales</taxon>
        <taxon>Peronosporaceae</taxon>
        <taxon>Phytophthora</taxon>
    </lineage>
</organism>